<feature type="chain" id="PRO_5002714696" evidence="3">
    <location>
        <begin position="24"/>
        <end position="471"/>
    </location>
</feature>
<feature type="transmembrane region" description="Helical" evidence="2">
    <location>
        <begin position="354"/>
        <end position="377"/>
    </location>
</feature>
<evidence type="ECO:0000256" key="3">
    <source>
        <dbReference type="SAM" id="SignalP"/>
    </source>
</evidence>
<organism evidence="4 5">
    <name type="scientific">Nematostella vectensis</name>
    <name type="common">Starlet sea anemone</name>
    <dbReference type="NCBI Taxonomy" id="45351"/>
    <lineage>
        <taxon>Eukaryota</taxon>
        <taxon>Metazoa</taxon>
        <taxon>Cnidaria</taxon>
        <taxon>Anthozoa</taxon>
        <taxon>Hexacorallia</taxon>
        <taxon>Actiniaria</taxon>
        <taxon>Edwardsiidae</taxon>
        <taxon>Nematostella</taxon>
    </lineage>
</organism>
<keyword evidence="3" id="KW-0732">Signal</keyword>
<evidence type="ECO:0000313" key="4">
    <source>
        <dbReference type="EMBL" id="EDO41968.1"/>
    </source>
</evidence>
<dbReference type="HOGENOM" id="CLU_580481_0_0_1"/>
<keyword evidence="2" id="KW-1133">Transmembrane helix</keyword>
<accession>A7S2X9</accession>
<feature type="region of interest" description="Disordered" evidence="1">
    <location>
        <begin position="95"/>
        <end position="117"/>
    </location>
</feature>
<evidence type="ECO:0000313" key="5">
    <source>
        <dbReference type="Proteomes" id="UP000001593"/>
    </source>
</evidence>
<evidence type="ECO:0000256" key="1">
    <source>
        <dbReference type="SAM" id="MobiDB-lite"/>
    </source>
</evidence>
<sequence length="471" mass="53766">MHSKVAVFLCVLVAVALFCESEALNGVGCKRGNRKCHKGKRSINPLKRQTRFRSRSTSNKRASLGSDPDKTDQEISYGEVHNEIQAALAEVKTADKCEDGQQADNDDKQYEESKRSNPKRRHGRFYFCLGCFVVLHTVRQRLAKVGREQKEDGDNNLRGRGWFRRQAMQWGHKGWAKRQAQLNEGWKSVNDDKGWAKPQAQLYEGWKSVDDDKGWAKPQAQIYEGWKSVNDDKGWAKPQAQIYEGWKSVNDDKGWAKRQAQLNEGWKSVNDDKGWAKRQAQLNEGWKSANYDKGWAKRQAQLNEGWKSVNDDKGWAKPHAQLNEGWKSVNDDKGWAKPHAQLNEGWKSSSMNKFFLSVVLAVIVAMATLQVSAWGGAGCVYKLKKREVQDPLPDSLIEQSTDALKNGKWKAKKNRFMLGIFSPICLETKKDDSTNETNRFLGTHYRESDKMDKAVLKIRVSRANMSNVELR</sequence>
<feature type="compositionally biased region" description="Basic and acidic residues" evidence="1">
    <location>
        <begin position="95"/>
        <end position="115"/>
    </location>
</feature>
<name>A7S2X9_NEMVE</name>
<protein>
    <submittedName>
        <fullName evidence="4">Uncharacterized protein</fullName>
    </submittedName>
</protein>
<dbReference type="InParanoid" id="A7S2X9"/>
<dbReference type="Proteomes" id="UP000001593">
    <property type="component" value="Unassembled WGS sequence"/>
</dbReference>
<evidence type="ECO:0000256" key="2">
    <source>
        <dbReference type="SAM" id="Phobius"/>
    </source>
</evidence>
<keyword evidence="2" id="KW-0812">Transmembrane</keyword>
<feature type="region of interest" description="Disordered" evidence="1">
    <location>
        <begin position="50"/>
        <end position="73"/>
    </location>
</feature>
<feature type="signal peptide" evidence="3">
    <location>
        <begin position="1"/>
        <end position="23"/>
    </location>
</feature>
<proteinExistence type="predicted"/>
<reference evidence="4 5" key="1">
    <citation type="journal article" date="2007" name="Science">
        <title>Sea anemone genome reveals ancestral eumetazoan gene repertoire and genomic organization.</title>
        <authorList>
            <person name="Putnam N.H."/>
            <person name="Srivastava M."/>
            <person name="Hellsten U."/>
            <person name="Dirks B."/>
            <person name="Chapman J."/>
            <person name="Salamov A."/>
            <person name="Terry A."/>
            <person name="Shapiro H."/>
            <person name="Lindquist E."/>
            <person name="Kapitonov V.V."/>
            <person name="Jurka J."/>
            <person name="Genikhovich G."/>
            <person name="Grigoriev I.V."/>
            <person name="Lucas S.M."/>
            <person name="Steele R.E."/>
            <person name="Finnerty J.R."/>
            <person name="Technau U."/>
            <person name="Martindale M.Q."/>
            <person name="Rokhsar D.S."/>
        </authorList>
    </citation>
    <scope>NUCLEOTIDE SEQUENCE [LARGE SCALE GENOMIC DNA]</scope>
    <source>
        <strain evidence="5">CH2 X CH6</strain>
    </source>
</reference>
<keyword evidence="2" id="KW-0472">Membrane</keyword>
<dbReference type="AlphaFoldDB" id="A7S2X9"/>
<dbReference type="EMBL" id="DS469570">
    <property type="protein sequence ID" value="EDO41968.1"/>
    <property type="molecule type" value="Genomic_DNA"/>
</dbReference>
<keyword evidence="5" id="KW-1185">Reference proteome</keyword>
<gene>
    <name evidence="4" type="ORF">NEMVEDRAFT_v1g205964</name>
</gene>